<dbReference type="EMBL" id="FZPH01000023">
    <property type="protein sequence ID" value="SNT65531.1"/>
    <property type="molecule type" value="Genomic_DNA"/>
</dbReference>
<dbReference type="FunFam" id="2.70.98.40:FF:000001">
    <property type="entry name" value="Family 65 glycosyl hydrolase"/>
    <property type="match status" value="1"/>
</dbReference>
<dbReference type="Gene3D" id="1.50.10.10">
    <property type="match status" value="1"/>
</dbReference>
<evidence type="ECO:0000313" key="10">
    <source>
        <dbReference type="EMBL" id="SNT65531.1"/>
    </source>
</evidence>
<gene>
    <name evidence="10" type="ORF">SAMN05421812_12384</name>
</gene>
<dbReference type="OrthoDB" id="9816160at2"/>
<dbReference type="RefSeq" id="WP_089255212.1">
    <property type="nucleotide sequence ID" value="NZ_FZPH01000023.1"/>
</dbReference>
<comment type="similarity">
    <text evidence="1">Belongs to the glycosyl hydrolase 65 family.</text>
</comment>
<feature type="region of interest" description="Disordered" evidence="6">
    <location>
        <begin position="760"/>
        <end position="787"/>
    </location>
</feature>
<feature type="binding site" evidence="5">
    <location>
        <begin position="591"/>
        <end position="592"/>
    </location>
    <ligand>
        <name>substrate</name>
    </ligand>
</feature>
<feature type="active site" description="Proton donor" evidence="4">
    <location>
        <position position="488"/>
    </location>
</feature>
<dbReference type="Pfam" id="PF03632">
    <property type="entry name" value="Glyco_hydro_65m"/>
    <property type="match status" value="1"/>
</dbReference>
<evidence type="ECO:0000256" key="6">
    <source>
        <dbReference type="SAM" id="MobiDB-lite"/>
    </source>
</evidence>
<dbReference type="Gene3D" id="2.60.420.10">
    <property type="entry name" value="Maltose phosphorylase, domain 3"/>
    <property type="match status" value="1"/>
</dbReference>
<dbReference type="InterPro" id="IPR005196">
    <property type="entry name" value="Glyco_hydro_65_N"/>
</dbReference>
<feature type="compositionally biased region" description="Pro residues" evidence="6">
    <location>
        <begin position="767"/>
        <end position="778"/>
    </location>
</feature>
<feature type="domain" description="Glycoside hydrolase family 65 central catalytic" evidence="7">
    <location>
        <begin position="327"/>
        <end position="678"/>
    </location>
</feature>
<reference evidence="10 11" key="1">
    <citation type="submission" date="2017-06" db="EMBL/GenBank/DDBJ databases">
        <authorList>
            <person name="Kim H.J."/>
            <person name="Triplett B.A."/>
        </authorList>
    </citation>
    <scope>NUCLEOTIDE SEQUENCE [LARGE SCALE GENOMIC DNA]</scope>
    <source>
        <strain evidence="10 11">CGMCC 4.5593</strain>
    </source>
</reference>
<evidence type="ECO:0000259" key="7">
    <source>
        <dbReference type="Pfam" id="PF03632"/>
    </source>
</evidence>
<evidence type="ECO:0000256" key="1">
    <source>
        <dbReference type="ARBA" id="ARBA00006768"/>
    </source>
</evidence>
<dbReference type="GO" id="GO:0005975">
    <property type="term" value="P:carbohydrate metabolic process"/>
    <property type="evidence" value="ECO:0007669"/>
    <property type="project" value="InterPro"/>
</dbReference>
<dbReference type="InterPro" id="IPR017045">
    <property type="entry name" value="Malt_Pase/Glycosyl_Hdrlase"/>
</dbReference>
<feature type="domain" description="Glycoside hydrolase family 65 C-terminal" evidence="8">
    <location>
        <begin position="688"/>
        <end position="751"/>
    </location>
</feature>
<dbReference type="Gene3D" id="2.70.98.40">
    <property type="entry name" value="Glycoside hydrolase, family 65, N-terminal domain"/>
    <property type="match status" value="1"/>
</dbReference>
<dbReference type="InterPro" id="IPR005195">
    <property type="entry name" value="Glyco_hydro_65_M"/>
</dbReference>
<keyword evidence="2 10" id="KW-0378">Hydrolase</keyword>
<sequence length="787" mass="87433">MIGRAVFPVEPWSVREPALHPNLLAQTESVFALSNGHIGLRGNLDEGEPHVIPGTYLNSFFEERPLPYAEGGYGYPEQGQTVVDVTDGKILRLVVDDEPFDVRYGELVAHQRVLDLRAGLLRRDVEWISPTGKPVRVRSTRMVSFTQRAVAAVEYEVEAIDDEVMIRVQSGLVANEQQPRVSDDPRVAAALDRPLVAVDQDQEQHGAILLHRTRTSGLLMVAAMDHIVEAPGRFDEETDVRPDWARTTITCVLRPGERLRVLKFLGYGWSSRRSPQALRDQAAAAVSGARHTGWDGLVAAQRGYLDEFWDAADVEVDGDPVLQQAVRFALFHVLQAGARAERRAIPSKGLTGPGYDGHAFWDTEGFSLPLLTYTVPDAAANALRWRFATLPRAKERAATLGLAGAAFPWRTIRGEECSGYWPAGTAAMHLNAVIAHALERYRVVTGDLTLDRECGTELLVETARLWASLGHHDLDGRWHIDKVTGPDEYSAVADDNVFTNLMAARNLRAALGACARNDDVAERLGVTDTERTAWRRAADAVYVPYDEVLGVHPQSEGFTRYAPWDFDGSPDRHPLLLHVPYFRLYRSQIVKQADLVLAMHWCPDAFTAEQKARNVDYYERITVRDSSLSACTQAVMCAEVGHLELAHDYAYEAALVDLRDVHRNTGDGLHMASLAGTWSTLVEGFGGLREHDELLALDPRLPAGIDRLAFRLRRRGTRLLVEVDHRTVRCTVRNDDGEPLKLCLYDELVEVRPEAPVERRVVSMTPSLPPPGQPPGRSPRPHGAAVR</sequence>
<evidence type="ECO:0000256" key="4">
    <source>
        <dbReference type="PIRSR" id="PIRSR036289-50"/>
    </source>
</evidence>
<accession>A0A239PET8</accession>
<organism evidence="10 11">
    <name type="scientific">Asanoa hainanensis</name>
    <dbReference type="NCBI Taxonomy" id="560556"/>
    <lineage>
        <taxon>Bacteria</taxon>
        <taxon>Bacillati</taxon>
        <taxon>Actinomycetota</taxon>
        <taxon>Actinomycetes</taxon>
        <taxon>Micromonosporales</taxon>
        <taxon>Micromonosporaceae</taxon>
        <taxon>Asanoa</taxon>
    </lineage>
</organism>
<dbReference type="Pfam" id="PF03636">
    <property type="entry name" value="Glyco_hydro_65N"/>
    <property type="match status" value="1"/>
</dbReference>
<dbReference type="Pfam" id="PF03633">
    <property type="entry name" value="Glyco_hydro_65C"/>
    <property type="match status" value="1"/>
</dbReference>
<dbReference type="InterPro" id="IPR012341">
    <property type="entry name" value="6hp_glycosidase-like_sf"/>
</dbReference>
<dbReference type="SUPFAM" id="SSF74650">
    <property type="entry name" value="Galactose mutarotase-like"/>
    <property type="match status" value="1"/>
</dbReference>
<dbReference type="FunFam" id="1.50.10.10:FF:000029">
    <property type="entry name" value="Family 65 glycosyl hydrolase"/>
    <property type="match status" value="1"/>
</dbReference>
<proteinExistence type="inferred from homology"/>
<dbReference type="GO" id="GO:0016757">
    <property type="term" value="F:glycosyltransferase activity"/>
    <property type="evidence" value="ECO:0007669"/>
    <property type="project" value="UniProtKB-ARBA"/>
</dbReference>
<keyword evidence="11" id="KW-1185">Reference proteome</keyword>
<dbReference type="Proteomes" id="UP000198362">
    <property type="component" value="Unassembled WGS sequence"/>
</dbReference>
<keyword evidence="3" id="KW-0326">Glycosidase</keyword>
<evidence type="ECO:0000259" key="8">
    <source>
        <dbReference type="Pfam" id="PF03633"/>
    </source>
</evidence>
<dbReference type="InterPro" id="IPR008928">
    <property type="entry name" value="6-hairpin_glycosidase_sf"/>
</dbReference>
<name>A0A239PET8_9ACTN</name>
<evidence type="ECO:0000256" key="5">
    <source>
        <dbReference type="PIRSR" id="PIRSR036289-51"/>
    </source>
</evidence>
<dbReference type="GO" id="GO:0030246">
    <property type="term" value="F:carbohydrate binding"/>
    <property type="evidence" value="ECO:0007669"/>
    <property type="project" value="InterPro"/>
</dbReference>
<evidence type="ECO:0000313" key="11">
    <source>
        <dbReference type="Proteomes" id="UP000198362"/>
    </source>
</evidence>
<feature type="domain" description="Glycoside hydrolase family 65 N-terminal" evidence="9">
    <location>
        <begin position="16"/>
        <end position="270"/>
    </location>
</feature>
<protein>
    <submittedName>
        <fullName evidence="10">Trehalose and maltose hydrolase (Possible phosphorylase)</fullName>
    </submittedName>
</protein>
<dbReference type="SUPFAM" id="SSF48208">
    <property type="entry name" value="Six-hairpin glycosidases"/>
    <property type="match status" value="1"/>
</dbReference>
<dbReference type="PANTHER" id="PTHR11051:SF13">
    <property type="entry name" value="GLYCOSYL TRANSFERASE"/>
    <property type="match status" value="1"/>
</dbReference>
<dbReference type="InterPro" id="IPR005194">
    <property type="entry name" value="Glyco_hydro_65_C"/>
</dbReference>
<dbReference type="AlphaFoldDB" id="A0A239PET8"/>
<dbReference type="InterPro" id="IPR037018">
    <property type="entry name" value="GH65_N"/>
</dbReference>
<dbReference type="GO" id="GO:0004553">
    <property type="term" value="F:hydrolase activity, hydrolyzing O-glycosyl compounds"/>
    <property type="evidence" value="ECO:0007669"/>
    <property type="project" value="TreeGrafter"/>
</dbReference>
<feature type="binding site" evidence="5">
    <location>
        <begin position="361"/>
        <end position="362"/>
    </location>
    <ligand>
        <name>substrate</name>
    </ligand>
</feature>
<dbReference type="PIRSF" id="PIRSF036289">
    <property type="entry name" value="Glycosyl_hydrolase_malt_phosph"/>
    <property type="match status" value="1"/>
</dbReference>
<evidence type="ECO:0000256" key="2">
    <source>
        <dbReference type="ARBA" id="ARBA00022801"/>
    </source>
</evidence>
<dbReference type="PANTHER" id="PTHR11051">
    <property type="entry name" value="GLYCOSYL HYDROLASE-RELATED"/>
    <property type="match status" value="1"/>
</dbReference>
<dbReference type="InterPro" id="IPR011013">
    <property type="entry name" value="Gal_mutarotase_sf_dom"/>
</dbReference>
<evidence type="ECO:0000259" key="9">
    <source>
        <dbReference type="Pfam" id="PF03636"/>
    </source>
</evidence>
<evidence type="ECO:0000256" key="3">
    <source>
        <dbReference type="ARBA" id="ARBA00023295"/>
    </source>
</evidence>